<organism evidence="3 4">
    <name type="scientific">Haloplasma contractile SSD-17B</name>
    <dbReference type="NCBI Taxonomy" id="1033810"/>
    <lineage>
        <taxon>Bacteria</taxon>
        <taxon>Bacillati</taxon>
        <taxon>Mycoplasmatota</taxon>
        <taxon>Mollicutes</taxon>
        <taxon>Haloplasmatales</taxon>
        <taxon>Haloplasmataceae</taxon>
        <taxon>Haloplasma</taxon>
    </lineage>
</organism>
<dbReference type="GO" id="GO:0005506">
    <property type="term" value="F:iron ion binding"/>
    <property type="evidence" value="ECO:0007669"/>
    <property type="project" value="InterPro"/>
</dbReference>
<evidence type="ECO:0000313" key="4">
    <source>
        <dbReference type="Proteomes" id="UP000005707"/>
    </source>
</evidence>
<proteinExistence type="inferred from homology"/>
<dbReference type="OrthoDB" id="9804157at2"/>
<dbReference type="NCBIfam" id="TIGR01994">
    <property type="entry name" value="SUF_scaf_2"/>
    <property type="match status" value="1"/>
</dbReference>
<dbReference type="AlphaFoldDB" id="U2DYN2"/>
<dbReference type="RefSeq" id="WP_008826536.1">
    <property type="nucleotide sequence ID" value="NZ_AFNU02000001.1"/>
</dbReference>
<feature type="domain" description="NIF system FeS cluster assembly NifU N-terminal" evidence="2">
    <location>
        <begin position="10"/>
        <end position="130"/>
    </location>
</feature>
<dbReference type="Pfam" id="PF01592">
    <property type="entry name" value="NifU_N"/>
    <property type="match status" value="1"/>
</dbReference>
<comment type="caution">
    <text evidence="3">The sequence shown here is derived from an EMBL/GenBank/DDBJ whole genome shotgun (WGS) entry which is preliminary data.</text>
</comment>
<dbReference type="eggNOG" id="COG0822">
    <property type="taxonomic scope" value="Bacteria"/>
</dbReference>
<dbReference type="CDD" id="cd06664">
    <property type="entry name" value="IscU_like"/>
    <property type="match status" value="1"/>
</dbReference>
<dbReference type="GO" id="GO:0016226">
    <property type="term" value="P:iron-sulfur cluster assembly"/>
    <property type="evidence" value="ECO:0007669"/>
    <property type="project" value="InterPro"/>
</dbReference>
<keyword evidence="4" id="KW-1185">Reference proteome</keyword>
<dbReference type="InterPro" id="IPR002871">
    <property type="entry name" value="NIF_FeS_clus_asmbl_NifU_N"/>
</dbReference>
<gene>
    <name evidence="3" type="primary">nifU</name>
    <name evidence="3" type="ORF">HLPCO_000008</name>
</gene>
<protein>
    <submittedName>
        <fullName evidence="3">NifU-like protein</fullName>
    </submittedName>
</protein>
<evidence type="ECO:0000256" key="1">
    <source>
        <dbReference type="ARBA" id="ARBA00006420"/>
    </source>
</evidence>
<reference evidence="3 4" key="2">
    <citation type="journal article" date="2013" name="PLoS ONE">
        <title>INDIGO - INtegrated Data Warehouse of MIcrobial GenOmes with Examples from the Red Sea Extremophiles.</title>
        <authorList>
            <person name="Alam I."/>
            <person name="Antunes A."/>
            <person name="Kamau A.A."/>
            <person name="Ba Alawi W."/>
            <person name="Kalkatawi M."/>
            <person name="Stingl U."/>
            <person name="Bajic V.B."/>
        </authorList>
    </citation>
    <scope>NUCLEOTIDE SEQUENCE [LARGE SCALE GENOMIC DNA]</scope>
    <source>
        <strain evidence="3 4">SSD-17B</strain>
    </source>
</reference>
<evidence type="ECO:0000259" key="2">
    <source>
        <dbReference type="Pfam" id="PF01592"/>
    </source>
</evidence>
<dbReference type="EMBL" id="AFNU02000001">
    <property type="protein sequence ID" value="ERJ13357.1"/>
    <property type="molecule type" value="Genomic_DNA"/>
</dbReference>
<sequence>MSYGNIENLYRQVIMDHYKTPRNKGLKNDDENYINVHIKNPTCGDDITIQVKIKDNIIEDVKHDGTGCSISMSAASVMTETIKGKKTDEALKIMTNYVNMVKGDDFDEELEMGDAMVYQGVSQFPARFKCATIAWKALNKAIEKSKE</sequence>
<dbReference type="InParanoid" id="U2DYN2"/>
<name>U2DYN2_9MOLU</name>
<dbReference type="FunCoup" id="U2DYN2">
    <property type="interactions" value="292"/>
</dbReference>
<dbReference type="SUPFAM" id="SSF82649">
    <property type="entry name" value="SufE/NifU"/>
    <property type="match status" value="1"/>
</dbReference>
<dbReference type="GO" id="GO:0051536">
    <property type="term" value="F:iron-sulfur cluster binding"/>
    <property type="evidence" value="ECO:0007669"/>
    <property type="project" value="InterPro"/>
</dbReference>
<dbReference type="Gene3D" id="3.90.1010.10">
    <property type="match status" value="1"/>
</dbReference>
<reference evidence="3 4" key="1">
    <citation type="journal article" date="2011" name="J. Bacteriol.">
        <title>Genome sequence of Haloplasma contractile, an unusual contractile bacterium from a deep-sea anoxic brine lake.</title>
        <authorList>
            <person name="Antunes A."/>
            <person name="Alam I."/>
            <person name="El Dorry H."/>
            <person name="Siam R."/>
            <person name="Robertson A."/>
            <person name="Bajic V.B."/>
            <person name="Stingl U."/>
        </authorList>
    </citation>
    <scope>NUCLEOTIDE SEQUENCE [LARGE SCALE GENOMIC DNA]</scope>
    <source>
        <strain evidence="3 4">SSD-17B</strain>
    </source>
</reference>
<accession>U2DYN2</accession>
<dbReference type="STRING" id="1033810.HLPCO_000008"/>
<comment type="similarity">
    <text evidence="1">Belongs to the NifU family.</text>
</comment>
<dbReference type="PANTHER" id="PTHR10093">
    <property type="entry name" value="IRON-SULFUR CLUSTER ASSEMBLY ENZYME NIFU HOMOLOG"/>
    <property type="match status" value="1"/>
</dbReference>
<dbReference type="FunFam" id="3.90.1010.10:FF:000002">
    <property type="entry name" value="Iron-sulfur cluster assembly scaffold protein NifU"/>
    <property type="match status" value="1"/>
</dbReference>
<evidence type="ECO:0000313" key="3">
    <source>
        <dbReference type="EMBL" id="ERJ13357.1"/>
    </source>
</evidence>
<dbReference type="Proteomes" id="UP000005707">
    <property type="component" value="Unassembled WGS sequence"/>
</dbReference>